<proteinExistence type="predicted"/>
<evidence type="ECO:0000313" key="3">
    <source>
        <dbReference type="Proteomes" id="UP000295717"/>
    </source>
</evidence>
<feature type="coiled-coil region" evidence="1">
    <location>
        <begin position="56"/>
        <end position="99"/>
    </location>
</feature>
<accession>A0A4R3MRU7</accession>
<protein>
    <submittedName>
        <fullName evidence="2">Uncharacterized protein</fullName>
    </submittedName>
</protein>
<sequence length="105" mass="12084">MFRETSKHFDRDLDQILDRVYGANADKRPVPDTNAASMRQLVVRREQGSLELKLALADLRDRREKSQSTLRMTEEINFLQNQISVLRELSEQIATLRAKLAALDG</sequence>
<dbReference type="AlphaFoldDB" id="A0A4R3MRU7"/>
<evidence type="ECO:0000256" key="1">
    <source>
        <dbReference type="SAM" id="Coils"/>
    </source>
</evidence>
<name>A0A4R3MRU7_9GAMM</name>
<evidence type="ECO:0000313" key="2">
    <source>
        <dbReference type="EMBL" id="TCT18974.1"/>
    </source>
</evidence>
<organism evidence="2 3">
    <name type="scientific">Thiobaca trueperi</name>
    <dbReference type="NCBI Taxonomy" id="127458"/>
    <lineage>
        <taxon>Bacteria</taxon>
        <taxon>Pseudomonadati</taxon>
        <taxon>Pseudomonadota</taxon>
        <taxon>Gammaproteobacteria</taxon>
        <taxon>Chromatiales</taxon>
        <taxon>Chromatiaceae</taxon>
        <taxon>Thiobaca</taxon>
    </lineage>
</organism>
<keyword evidence="1" id="KW-0175">Coiled coil</keyword>
<dbReference type="Proteomes" id="UP000295717">
    <property type="component" value="Unassembled WGS sequence"/>
</dbReference>
<gene>
    <name evidence="2" type="ORF">EDC35_11021</name>
</gene>
<dbReference type="EMBL" id="SMAO01000010">
    <property type="protein sequence ID" value="TCT18974.1"/>
    <property type="molecule type" value="Genomic_DNA"/>
</dbReference>
<comment type="caution">
    <text evidence="2">The sequence shown here is derived from an EMBL/GenBank/DDBJ whole genome shotgun (WGS) entry which is preliminary data.</text>
</comment>
<keyword evidence="3" id="KW-1185">Reference proteome</keyword>
<reference evidence="2 3" key="1">
    <citation type="submission" date="2019-03" db="EMBL/GenBank/DDBJ databases">
        <title>Genomic Encyclopedia of Type Strains, Phase IV (KMG-IV): sequencing the most valuable type-strain genomes for metagenomic binning, comparative biology and taxonomic classification.</title>
        <authorList>
            <person name="Goeker M."/>
        </authorList>
    </citation>
    <scope>NUCLEOTIDE SEQUENCE [LARGE SCALE GENOMIC DNA]</scope>
    <source>
        <strain evidence="2 3">DSM 13587</strain>
    </source>
</reference>